<protein>
    <submittedName>
        <fullName evidence="1">Uncharacterized protein</fullName>
    </submittedName>
</protein>
<reference evidence="1 2" key="1">
    <citation type="submission" date="2016-05" db="EMBL/GenBank/DDBJ databases">
        <title>Genome Sequence of Pseudomonas citronellolis Strain SJTE-3, an Estrogens and Persistent Organic Pollutants degradation strain.</title>
        <authorList>
            <person name="Liang R."/>
        </authorList>
    </citation>
    <scope>NUCLEOTIDE SEQUENCE [LARGE SCALE GENOMIC DNA]</scope>
    <source>
        <strain evidence="1 2">SJTE-3</strain>
        <plasmid evidence="2">Plasmid prbl16</plasmid>
    </source>
</reference>
<proteinExistence type="predicted"/>
<accession>A0A1A9KMQ2</accession>
<evidence type="ECO:0000313" key="2">
    <source>
        <dbReference type="Proteomes" id="UP000077748"/>
    </source>
</evidence>
<sequence length="125" mass="14102">MRLRVTTEAPTYAFATSPVNFGGLTQEDLLFFIVPLVIVSKTTGENLWAFAVAFFCLWLFKRSTRNKPQGFLALMASTFVGDLYVMTSEFPALQKAVGKFGRFTARIWLEIGLIPSPSYCNRYEP</sequence>
<dbReference type="Proteomes" id="UP000077748">
    <property type="component" value="Plasmid pRBL16"/>
</dbReference>
<dbReference type="GeneID" id="93444819"/>
<gene>
    <name evidence="1" type="ORF">A9C11_32520</name>
</gene>
<dbReference type="RefSeq" id="WP_010792905.1">
    <property type="nucleotide sequence ID" value="NZ_CP015879.1"/>
</dbReference>
<name>A0A1A9KMQ2_9PSED</name>
<evidence type="ECO:0000313" key="1">
    <source>
        <dbReference type="EMBL" id="ANI18784.1"/>
    </source>
</evidence>
<organism evidence="1 2">
    <name type="scientific">Pseudomonas citronellolis</name>
    <dbReference type="NCBI Taxonomy" id="53408"/>
    <lineage>
        <taxon>Bacteria</taxon>
        <taxon>Pseudomonadati</taxon>
        <taxon>Pseudomonadota</taxon>
        <taxon>Gammaproteobacteria</taxon>
        <taxon>Pseudomonadales</taxon>
        <taxon>Pseudomonadaceae</taxon>
        <taxon>Pseudomonas</taxon>
    </lineage>
</organism>
<keyword evidence="1" id="KW-0614">Plasmid</keyword>
<geneLocation type="plasmid" evidence="2">
    <name>prbl16</name>
</geneLocation>
<dbReference type="EMBL" id="CP015879">
    <property type="protein sequence ID" value="ANI18784.1"/>
    <property type="molecule type" value="Genomic_DNA"/>
</dbReference>
<dbReference type="AlphaFoldDB" id="A0A1A9KMQ2"/>